<evidence type="ECO:0008006" key="4">
    <source>
        <dbReference type="Google" id="ProtNLM"/>
    </source>
</evidence>
<evidence type="ECO:0000256" key="1">
    <source>
        <dbReference type="SAM" id="MobiDB-lite"/>
    </source>
</evidence>
<feature type="compositionally biased region" description="Polar residues" evidence="1">
    <location>
        <begin position="73"/>
        <end position="87"/>
    </location>
</feature>
<evidence type="ECO:0000313" key="3">
    <source>
        <dbReference type="Proteomes" id="UP001597375"/>
    </source>
</evidence>
<accession>A0ABW5D5V1</accession>
<sequence>MKTHFILLSAVALTSCEIPKQALVIAELPANNSASQSAQSSSQDKATPALPKTPSDTNLRLPDMLALPDENQLRSTTPGIASPNDATVITRPPKP</sequence>
<comment type="caution">
    <text evidence="2">The sequence shown here is derived from an EMBL/GenBank/DDBJ whole genome shotgun (WGS) entry which is preliminary data.</text>
</comment>
<dbReference type="EMBL" id="JBHUIT010000002">
    <property type="protein sequence ID" value="MFD2255361.1"/>
    <property type="molecule type" value="Genomic_DNA"/>
</dbReference>
<evidence type="ECO:0000313" key="2">
    <source>
        <dbReference type="EMBL" id="MFD2255361.1"/>
    </source>
</evidence>
<keyword evidence="3" id="KW-1185">Reference proteome</keyword>
<name>A0ABW5D5V1_9BACT</name>
<gene>
    <name evidence="2" type="ORF">ACFSSA_01615</name>
</gene>
<dbReference type="PROSITE" id="PS51257">
    <property type="entry name" value="PROKAR_LIPOPROTEIN"/>
    <property type="match status" value="1"/>
</dbReference>
<feature type="compositionally biased region" description="Low complexity" evidence="1">
    <location>
        <begin position="31"/>
        <end position="43"/>
    </location>
</feature>
<organism evidence="2 3">
    <name type="scientific">Luteolibacter algae</name>
    <dbReference type="NCBI Taxonomy" id="454151"/>
    <lineage>
        <taxon>Bacteria</taxon>
        <taxon>Pseudomonadati</taxon>
        <taxon>Verrucomicrobiota</taxon>
        <taxon>Verrucomicrobiia</taxon>
        <taxon>Verrucomicrobiales</taxon>
        <taxon>Verrucomicrobiaceae</taxon>
        <taxon>Luteolibacter</taxon>
    </lineage>
</organism>
<dbReference type="Proteomes" id="UP001597375">
    <property type="component" value="Unassembled WGS sequence"/>
</dbReference>
<reference evidence="3" key="1">
    <citation type="journal article" date="2019" name="Int. J. Syst. Evol. Microbiol.">
        <title>The Global Catalogue of Microorganisms (GCM) 10K type strain sequencing project: providing services to taxonomists for standard genome sequencing and annotation.</title>
        <authorList>
            <consortium name="The Broad Institute Genomics Platform"/>
            <consortium name="The Broad Institute Genome Sequencing Center for Infectious Disease"/>
            <person name="Wu L."/>
            <person name="Ma J."/>
        </authorList>
    </citation>
    <scope>NUCLEOTIDE SEQUENCE [LARGE SCALE GENOMIC DNA]</scope>
    <source>
        <strain evidence="3">CGMCC 4.7106</strain>
    </source>
</reference>
<protein>
    <recommendedName>
        <fullName evidence="4">Lipoprotein</fullName>
    </recommendedName>
</protein>
<proteinExistence type="predicted"/>
<dbReference type="RefSeq" id="WP_386818020.1">
    <property type="nucleotide sequence ID" value="NZ_JBHUIT010000002.1"/>
</dbReference>
<feature type="region of interest" description="Disordered" evidence="1">
    <location>
        <begin position="31"/>
        <end position="95"/>
    </location>
</feature>